<accession>A0ABT5WXG1</accession>
<keyword evidence="4" id="KW-1185">Reference proteome</keyword>
<dbReference type="EMBL" id="JARESE010000089">
    <property type="protein sequence ID" value="MDE8654582.1"/>
    <property type="molecule type" value="Genomic_DNA"/>
</dbReference>
<keyword evidence="2" id="KW-0472">Membrane</keyword>
<sequence>MDGNERESLEAPPAAPASTTTSGFDFNNPTIIALLYLASFVVGITAVVGVVLAYVQRDEARPWETSHYEYLIRTFWIGFIGILVGALTMIVLVGFVILPAALVLVIVRSVLSITNAQKHEPMPNPGTWLA</sequence>
<dbReference type="RefSeq" id="WP_275230701.1">
    <property type="nucleotide sequence ID" value="NZ_JARESE010000089.1"/>
</dbReference>
<evidence type="ECO:0000313" key="3">
    <source>
        <dbReference type="EMBL" id="MDE8654582.1"/>
    </source>
</evidence>
<keyword evidence="2" id="KW-1133">Transmembrane helix</keyword>
<protein>
    <recommendedName>
        <fullName evidence="5">DUF4870 domain-containing protein</fullName>
    </recommendedName>
</protein>
<evidence type="ECO:0000313" key="4">
    <source>
        <dbReference type="Proteomes" id="UP001216253"/>
    </source>
</evidence>
<reference evidence="3 4" key="1">
    <citation type="submission" date="2023-03" db="EMBL/GenBank/DDBJ databases">
        <title>NovoSphingobium album sp. nov. isolated from polycyclic aromatic hydrocarbons- and heavy-metal polluted soil.</title>
        <authorList>
            <person name="Liu Z."/>
            <person name="Wang K."/>
        </authorList>
    </citation>
    <scope>NUCLEOTIDE SEQUENCE [LARGE SCALE GENOMIC DNA]</scope>
    <source>
        <strain evidence="3 4">H3SJ31-1</strain>
    </source>
</reference>
<evidence type="ECO:0008006" key="5">
    <source>
        <dbReference type="Google" id="ProtNLM"/>
    </source>
</evidence>
<keyword evidence="2" id="KW-0812">Transmembrane</keyword>
<evidence type="ECO:0000256" key="1">
    <source>
        <dbReference type="SAM" id="MobiDB-lite"/>
    </source>
</evidence>
<feature type="region of interest" description="Disordered" evidence="1">
    <location>
        <begin position="1"/>
        <end position="21"/>
    </location>
</feature>
<feature type="transmembrane region" description="Helical" evidence="2">
    <location>
        <begin position="31"/>
        <end position="55"/>
    </location>
</feature>
<dbReference type="Proteomes" id="UP001216253">
    <property type="component" value="Unassembled WGS sequence"/>
</dbReference>
<evidence type="ECO:0000256" key="2">
    <source>
        <dbReference type="SAM" id="Phobius"/>
    </source>
</evidence>
<name>A0ABT5WXG1_9SPHN</name>
<comment type="caution">
    <text evidence="3">The sequence shown here is derived from an EMBL/GenBank/DDBJ whole genome shotgun (WGS) entry which is preliminary data.</text>
</comment>
<feature type="transmembrane region" description="Helical" evidence="2">
    <location>
        <begin position="75"/>
        <end position="107"/>
    </location>
</feature>
<organism evidence="3 4">
    <name type="scientific">Novosphingobium album</name>
    <name type="common">ex Liu et al. 2023</name>
    <dbReference type="NCBI Taxonomy" id="3031130"/>
    <lineage>
        <taxon>Bacteria</taxon>
        <taxon>Pseudomonadati</taxon>
        <taxon>Pseudomonadota</taxon>
        <taxon>Alphaproteobacteria</taxon>
        <taxon>Sphingomonadales</taxon>
        <taxon>Sphingomonadaceae</taxon>
        <taxon>Novosphingobium</taxon>
    </lineage>
</organism>
<proteinExistence type="predicted"/>
<gene>
    <name evidence="3" type="ORF">PYV00_23060</name>
</gene>